<feature type="domain" description="Peptidase S8/S53" evidence="8">
    <location>
        <begin position="280"/>
        <end position="567"/>
    </location>
</feature>
<dbReference type="InterPro" id="IPR008979">
    <property type="entry name" value="Galactose-bd-like_sf"/>
</dbReference>
<keyword evidence="3 5" id="KW-0378">Hydrolase</keyword>
<dbReference type="InterPro" id="IPR015500">
    <property type="entry name" value="Peptidase_S8_subtilisin-rel"/>
</dbReference>
<dbReference type="PROSITE" id="PS00138">
    <property type="entry name" value="SUBTILASE_SER"/>
    <property type="match status" value="1"/>
</dbReference>
<dbReference type="SUPFAM" id="SSF49785">
    <property type="entry name" value="Galactose-binding domain-like"/>
    <property type="match status" value="1"/>
</dbReference>
<dbReference type="InterPro" id="IPR000209">
    <property type="entry name" value="Peptidase_S8/S53_dom"/>
</dbReference>
<evidence type="ECO:0000256" key="6">
    <source>
        <dbReference type="SAM" id="MobiDB-lite"/>
    </source>
</evidence>
<dbReference type="Gene3D" id="2.60.40.10">
    <property type="entry name" value="Immunoglobulins"/>
    <property type="match status" value="1"/>
</dbReference>
<reference evidence="10" key="1">
    <citation type="journal article" date="2014" name="Genome Biol. Evol.">
        <title>Pangenome evidence for extensive interdomain horizontal transfer affecting lineage core and shell genes in uncultured planktonic thaumarchaeota and euryarchaeota.</title>
        <authorList>
            <person name="Deschamps P."/>
            <person name="Zivanovic Y."/>
            <person name="Moreira D."/>
            <person name="Rodriguez-Valera F."/>
            <person name="Lopez-Garcia P."/>
        </authorList>
    </citation>
    <scope>NUCLEOTIDE SEQUENCE</scope>
</reference>
<evidence type="ECO:0000256" key="1">
    <source>
        <dbReference type="ARBA" id="ARBA00011073"/>
    </source>
</evidence>
<organism evidence="10">
    <name type="scientific">uncultured marine group II/III euryarchaeote AD1000_96_E06</name>
    <dbReference type="NCBI Taxonomy" id="1457830"/>
    <lineage>
        <taxon>Archaea</taxon>
        <taxon>Methanobacteriati</taxon>
        <taxon>Methanobacteriota</taxon>
        <taxon>environmental samples</taxon>
    </lineage>
</organism>
<dbReference type="InterPro" id="IPR023828">
    <property type="entry name" value="Peptidase_S8_Ser-AS"/>
</dbReference>
<dbReference type="PANTHER" id="PTHR43399">
    <property type="entry name" value="SUBTILISIN-RELATED"/>
    <property type="match status" value="1"/>
</dbReference>
<sequence>MGQRLMTKRIAVAILGIFLLSLAPAGGVHVESTGDSEEILDPVVNRIGIAPDPDSIQDLGSPRVLEGLERTRENTADSTIGVYTELGLIPSVHLPRALAEPRSDLAMVIVDGDVGIWDARIAVEEAADVEIRSTIPPSGFLVQGDEKQISLLAEESIVVAVHSVSSGLLAHPLLRLVEEGPMMVELLGWKDDELQRHAEPGLGLEDSLEAVAELWLTDSWSPEEGRVWGVVDISDIGSVLQHPSVAWVAPLPVLETKNDNARTHMGIDTVDSFFVTDLDGSGQTVAVGDSGIDHDHGDFNNRIVGRTSVTPGDSSTADPSDGHGTHVACTVLGSGMRSSGTYNGIAPGASLYFQAMEDDDTGALYSYGINSMLNSAYNAGARLHTNSWGAGSGHGSYSTQSEDADDRTSTWDQYWSHEGMTVLFAAGNERNDGVSPPGTAKNVITVGGHKNRYSGSPDEMYYWSSRGPTDDGRLKPDLVGPGDGVRSCLAQEAQDADSGWSNNWYIEYSGTSMSTPAAAGAAALVREYLMEVANRPAPQGALVKALLILGAEDMGNRNIPNNDEGWGRVNLINSLIPDSDEGIFVDDRSRIRSGETQEYTFEITRAGEPLKVVLAWSDYPGSSSSSNQLRNDLNLEVIHPSGGTTYKGNVFNSGRSIAGGSFDSKNNVEVVLVDNAAVGTWTVRVKDDYHGGSRTWQPFALAVRGVNVNDLSPDPTFAPDVSVTPTIPQIGDSVQIGITLENLGAGSVSDLEVMARADGSHISTQTISMTPGESVGMTWNWTPTSEGLIDLSFHIDPNELVDESNEGNNLLTHTVIISAPGVRVTSDEPFMTLGEADDSSTTWSLTLTNTALFETNATIEASSPIRQSDGLEFDWFYSFTSNTFNLLEAESVEIGFTLIHPAPPQPGTYVMTITGTDVENEIESMLDIYFEVPILAAADVEITSGQVQVSPISKTQIQVFVTNVGNGPQTYDVELSSPAGWHLGLDVLGAFAGSSHGSTGTLFVGERRTIDITVNPPGAMIPAGSVFDAGLTIHSRVSSDSWSVPIPLEVIIIDQLSTTPISDGIEHEVSPDSTLVLDIDFLNNGNRDLTMTPYSRGIPSGWTVVGGLDTLFAPTGSTTSWSVTLQGNGRATSGDFKLRFATDDGFAIDWNRTIDVLSAAIPALTFHQVVLGDGTSADTPLGVGAHPVGTGFDLAWEVENEGTSTWKPTTSIIIPEGDWLGTCPTTPSSLAPGASSIIWCTVTIPLSAEAGSEPYVTLRMEGEGIEIENSISLRVDSVSAVTWNLRTQAQAHEGYPIQMTVDIQNVGNAQVNHRLDVTAPSGWNVFINDEVLVILSPGESRSIVIEFTPNAGSDGIIEMSLRYGEDIQGSTFSFDVDVMPGKGGDSSLGSTLIPIFFILIIAIIGGAGFYVFKQRGGKLDSIISKEAVSKISESLKLSEEESGSGIECWVCSRDIFEGKAHACGNCGARYHQSGQIRGCDILSVGRCLHCNADSSELVEA</sequence>
<comment type="similarity">
    <text evidence="1 5">Belongs to the peptidase S8 family.</text>
</comment>
<name>A0A075FZM8_9EURY</name>
<dbReference type="Pfam" id="PF07705">
    <property type="entry name" value="CARDB"/>
    <property type="match status" value="1"/>
</dbReference>
<evidence type="ECO:0000313" key="10">
    <source>
        <dbReference type="EMBL" id="AIE97250.1"/>
    </source>
</evidence>
<evidence type="ECO:0000259" key="9">
    <source>
        <dbReference type="Pfam" id="PF07705"/>
    </source>
</evidence>
<evidence type="ECO:0000259" key="8">
    <source>
        <dbReference type="Pfam" id="PF00082"/>
    </source>
</evidence>
<accession>A0A075FZM8</accession>
<dbReference type="PANTHER" id="PTHR43399:SF4">
    <property type="entry name" value="CELL WALL-ASSOCIATED PROTEASE"/>
    <property type="match status" value="1"/>
</dbReference>
<evidence type="ECO:0000256" key="4">
    <source>
        <dbReference type="ARBA" id="ARBA00022825"/>
    </source>
</evidence>
<feature type="transmembrane region" description="Helical" evidence="7">
    <location>
        <begin position="1392"/>
        <end position="1412"/>
    </location>
</feature>
<dbReference type="GO" id="GO:0006508">
    <property type="term" value="P:proteolysis"/>
    <property type="evidence" value="ECO:0007669"/>
    <property type="project" value="UniProtKB-KW"/>
</dbReference>
<dbReference type="Gene3D" id="2.60.120.380">
    <property type="match status" value="1"/>
</dbReference>
<keyword evidence="4 5" id="KW-0720">Serine protease</keyword>
<dbReference type="InterPro" id="IPR011635">
    <property type="entry name" value="CARDB"/>
</dbReference>
<dbReference type="InterPro" id="IPR034058">
    <property type="entry name" value="TagA/B/C/D_pept_dom"/>
</dbReference>
<protein>
    <submittedName>
        <fullName evidence="10">Subtilisin peptidase (S8A subfamily)</fullName>
    </submittedName>
</protein>
<dbReference type="GO" id="GO:0004252">
    <property type="term" value="F:serine-type endopeptidase activity"/>
    <property type="evidence" value="ECO:0007669"/>
    <property type="project" value="UniProtKB-UniRule"/>
</dbReference>
<feature type="active site" description="Charge relay system" evidence="5">
    <location>
        <position position="289"/>
    </location>
</feature>
<feature type="active site" description="Charge relay system" evidence="5">
    <location>
        <position position="323"/>
    </location>
</feature>
<evidence type="ECO:0000256" key="5">
    <source>
        <dbReference type="PROSITE-ProRule" id="PRU01240"/>
    </source>
</evidence>
<evidence type="ECO:0000256" key="2">
    <source>
        <dbReference type="ARBA" id="ARBA00022670"/>
    </source>
</evidence>
<dbReference type="Gene3D" id="3.40.50.200">
    <property type="entry name" value="Peptidase S8/S53 domain"/>
    <property type="match status" value="1"/>
</dbReference>
<feature type="region of interest" description="Disordered" evidence="6">
    <location>
        <begin position="429"/>
        <end position="449"/>
    </location>
</feature>
<dbReference type="Pfam" id="PF00082">
    <property type="entry name" value="Peptidase_S8"/>
    <property type="match status" value="1"/>
</dbReference>
<dbReference type="PRINTS" id="PR00723">
    <property type="entry name" value="SUBTILISIN"/>
</dbReference>
<feature type="domain" description="CARDB" evidence="9">
    <location>
        <begin position="719"/>
        <end position="812"/>
    </location>
</feature>
<keyword evidence="7" id="KW-0472">Membrane</keyword>
<dbReference type="InterPro" id="IPR036852">
    <property type="entry name" value="Peptidase_S8/S53_dom_sf"/>
</dbReference>
<dbReference type="InterPro" id="IPR051048">
    <property type="entry name" value="Peptidase_S8/S53_subtilisin"/>
</dbReference>
<dbReference type="PROSITE" id="PS51892">
    <property type="entry name" value="SUBTILASE"/>
    <property type="match status" value="1"/>
</dbReference>
<feature type="active site" description="Charge relay system" evidence="5">
    <location>
        <position position="512"/>
    </location>
</feature>
<evidence type="ECO:0000256" key="3">
    <source>
        <dbReference type="ARBA" id="ARBA00022801"/>
    </source>
</evidence>
<proteinExistence type="inferred from homology"/>
<dbReference type="CDD" id="cd04842">
    <property type="entry name" value="Peptidases_S8_Kp43_protease"/>
    <property type="match status" value="1"/>
</dbReference>
<dbReference type="InterPro" id="IPR013783">
    <property type="entry name" value="Ig-like_fold"/>
</dbReference>
<dbReference type="EMBL" id="KF900503">
    <property type="protein sequence ID" value="AIE97250.1"/>
    <property type="molecule type" value="Genomic_DNA"/>
</dbReference>
<keyword evidence="7" id="KW-0812">Transmembrane</keyword>
<keyword evidence="7" id="KW-1133">Transmembrane helix</keyword>
<keyword evidence="2 5" id="KW-0645">Protease</keyword>
<evidence type="ECO:0000256" key="7">
    <source>
        <dbReference type="SAM" id="Phobius"/>
    </source>
</evidence>
<dbReference type="SUPFAM" id="SSF52743">
    <property type="entry name" value="Subtilisin-like"/>
    <property type="match status" value="1"/>
</dbReference>